<dbReference type="STRING" id="1210086.GCA_001613105_07606"/>
<evidence type="ECO:0000259" key="4">
    <source>
        <dbReference type="SMART" id="SM00701"/>
    </source>
</evidence>
<feature type="region of interest" description="Disordered" evidence="2">
    <location>
        <begin position="97"/>
        <end position="291"/>
    </location>
</feature>
<dbReference type="GO" id="GO:0008270">
    <property type="term" value="F:zinc ion binding"/>
    <property type="evidence" value="ECO:0007669"/>
    <property type="project" value="InterPro"/>
</dbReference>
<dbReference type="GO" id="GO:0008745">
    <property type="term" value="F:N-acetylmuramoyl-L-alanine amidase activity"/>
    <property type="evidence" value="ECO:0007669"/>
    <property type="project" value="InterPro"/>
</dbReference>
<dbReference type="SMART" id="SM00701">
    <property type="entry name" value="PGRP"/>
    <property type="match status" value="1"/>
</dbReference>
<dbReference type="Gene3D" id="3.40.80.10">
    <property type="entry name" value="Peptidoglycan recognition protein-like"/>
    <property type="match status" value="1"/>
</dbReference>
<protein>
    <submittedName>
        <fullName evidence="5">LGFP repeat-containing protein</fullName>
    </submittedName>
</protein>
<dbReference type="CDD" id="cd06583">
    <property type="entry name" value="PGRP"/>
    <property type="match status" value="1"/>
</dbReference>
<feature type="domain" description="N-acetylmuramoyl-L-alanine amidase" evidence="3">
    <location>
        <begin position="443"/>
        <end position="606"/>
    </location>
</feature>
<dbReference type="InterPro" id="IPR002502">
    <property type="entry name" value="Amidase_domain"/>
</dbReference>
<feature type="compositionally biased region" description="Polar residues" evidence="2">
    <location>
        <begin position="112"/>
        <end position="121"/>
    </location>
</feature>
<dbReference type="InterPro" id="IPR006619">
    <property type="entry name" value="PGRP_domain_met/bac"/>
</dbReference>
<dbReference type="EMBL" id="QQBC01000013">
    <property type="protein sequence ID" value="RDI61686.1"/>
    <property type="molecule type" value="Genomic_DNA"/>
</dbReference>
<dbReference type="GO" id="GO:0009253">
    <property type="term" value="P:peptidoglycan catabolic process"/>
    <property type="evidence" value="ECO:0007669"/>
    <property type="project" value="InterPro"/>
</dbReference>
<dbReference type="Proteomes" id="UP000254869">
    <property type="component" value="Unassembled WGS sequence"/>
</dbReference>
<dbReference type="PANTHER" id="PTHR11022:SF41">
    <property type="entry name" value="PEPTIDOGLYCAN-RECOGNITION PROTEIN LC-RELATED"/>
    <property type="match status" value="1"/>
</dbReference>
<evidence type="ECO:0000259" key="3">
    <source>
        <dbReference type="SMART" id="SM00644"/>
    </source>
</evidence>
<dbReference type="SMART" id="SM00644">
    <property type="entry name" value="Ami_2"/>
    <property type="match status" value="1"/>
</dbReference>
<evidence type="ECO:0000256" key="1">
    <source>
        <dbReference type="ARBA" id="ARBA00007553"/>
    </source>
</evidence>
<dbReference type="Pfam" id="PF01510">
    <property type="entry name" value="Amidase_2"/>
    <property type="match status" value="1"/>
</dbReference>
<comment type="caution">
    <text evidence="5">The sequence shown here is derived from an EMBL/GenBank/DDBJ whole genome shotgun (WGS) entry which is preliminary data.</text>
</comment>
<accession>A0A370HT39</accession>
<dbReference type="InterPro" id="IPR013207">
    <property type="entry name" value="LGFP"/>
</dbReference>
<gene>
    <name evidence="5" type="ORF">DFR76_113188</name>
</gene>
<dbReference type="InterPro" id="IPR036505">
    <property type="entry name" value="Amidase/PGRP_sf"/>
</dbReference>
<sequence length="799" mass="81473">MPYRRPQRSYLLPVVTTLAVAAPLATILLRDSPEYRPATDSNLAAIPAQMAEVALASAPDVILPLRELTGLDLPDLHLSDLRKIPLPRAIPIPAGLPNPLGGELPTEIPLPQLNSPQSGSTPMGSTPAGSAPAGSPTTPAAPAPANPAPAGSAMGPAPAGSGPANPAPAAPDPVNSTPAGSAMGPAPAGSAPANPAPAAPDPVNSTPAGSAMGPAPAGSAPANPAPAAPAPVNSTPAGSATTGSAPTGVAIASPAPNAPSFIAAQSDSGDPAQIPGADPNTPALTPGAVSSDLTDKLGAEVKELSRDTPFSMVALTSKDLAGTKSLVRARKDDGGWGPWYTTDRVESSRDDHVRDEKTGTEPIFVGRTKAVQVLVTHKAAAAVPHTDDPAQLAAAGLSAVLIDPGRGVADRNLADVAQALPGNGPQFISRAQWGADESLRDNCPEQQPTYDDGLGGITVHHTAGRNDYTREESAGIVRAIYSYHAKTLGWCDIGYNALVDKYGQIFEGRFGGMDKPVQGAHAGGFNENTSGVAIMGDFQTEPPTDAAVEAAGQLIGWRARMAGLDPKGHTTMYSEGTDFTPYPEGAAVQLPIVFAHRDVGSTTCPGDAAYALMDRIRDIAAGAAGAPARTDVRTNAGANESKTMPSPAPGTRQSQRSQPDLAALATLTTRILNLLDQNTIAKYYAAQGGPNGHLGAAASEPIATRDGGQYVKFVNGYVYSAPDGTITEVVGRVLDRFLQLGAESGILGLPAKNAYPVPDGMRADFQYGSLILNTATGLITTLLKSYSDTRGAATIPAPR</sequence>
<dbReference type="PANTHER" id="PTHR11022">
    <property type="entry name" value="PEPTIDOGLYCAN RECOGNITION PROTEIN"/>
    <property type="match status" value="1"/>
</dbReference>
<feature type="compositionally biased region" description="Low complexity" evidence="2">
    <location>
        <begin position="201"/>
        <end position="222"/>
    </location>
</feature>
<feature type="domain" description="Peptidoglycan recognition protein family" evidence="4">
    <location>
        <begin position="425"/>
        <end position="577"/>
    </location>
</feature>
<feature type="region of interest" description="Disordered" evidence="2">
    <location>
        <begin position="624"/>
        <end position="658"/>
    </location>
</feature>
<dbReference type="SUPFAM" id="SSF55846">
    <property type="entry name" value="N-acetylmuramoyl-L-alanine amidase-like"/>
    <property type="match status" value="1"/>
</dbReference>
<feature type="compositionally biased region" description="Low complexity" evidence="2">
    <location>
        <begin position="148"/>
        <end position="164"/>
    </location>
</feature>
<evidence type="ECO:0000256" key="2">
    <source>
        <dbReference type="SAM" id="MobiDB-lite"/>
    </source>
</evidence>
<evidence type="ECO:0000313" key="5">
    <source>
        <dbReference type="EMBL" id="RDI61686.1"/>
    </source>
</evidence>
<dbReference type="AlphaFoldDB" id="A0A370HT39"/>
<keyword evidence="6" id="KW-1185">Reference proteome</keyword>
<feature type="compositionally biased region" description="Low complexity" evidence="2">
    <location>
        <begin position="176"/>
        <end position="193"/>
    </location>
</feature>
<evidence type="ECO:0000313" key="6">
    <source>
        <dbReference type="Proteomes" id="UP000254869"/>
    </source>
</evidence>
<comment type="similarity">
    <text evidence="1">Belongs to the N-acetylmuramoyl-L-alanine amidase 2 family.</text>
</comment>
<feature type="compositionally biased region" description="Low complexity" evidence="2">
    <location>
        <begin position="122"/>
        <end position="138"/>
    </location>
</feature>
<organism evidence="5 6">
    <name type="scientific">Nocardia pseudobrasiliensis</name>
    <dbReference type="NCBI Taxonomy" id="45979"/>
    <lineage>
        <taxon>Bacteria</taxon>
        <taxon>Bacillati</taxon>
        <taxon>Actinomycetota</taxon>
        <taxon>Actinomycetes</taxon>
        <taxon>Mycobacteriales</taxon>
        <taxon>Nocardiaceae</taxon>
        <taxon>Nocardia</taxon>
    </lineage>
</organism>
<proteinExistence type="inferred from homology"/>
<name>A0A370HT39_9NOCA</name>
<reference evidence="5 6" key="1">
    <citation type="submission" date="2018-07" db="EMBL/GenBank/DDBJ databases">
        <title>Genomic Encyclopedia of Type Strains, Phase IV (KMG-IV): sequencing the most valuable type-strain genomes for metagenomic binning, comparative biology and taxonomic classification.</title>
        <authorList>
            <person name="Goeker M."/>
        </authorList>
    </citation>
    <scope>NUCLEOTIDE SEQUENCE [LARGE SCALE GENOMIC DNA]</scope>
    <source>
        <strain evidence="5 6">DSM 44290</strain>
    </source>
</reference>
<dbReference type="InterPro" id="IPR015510">
    <property type="entry name" value="PGRP"/>
</dbReference>
<dbReference type="Pfam" id="PF08310">
    <property type="entry name" value="LGFP"/>
    <property type="match status" value="1"/>
</dbReference>